<dbReference type="Proteomes" id="UP000018144">
    <property type="component" value="Unassembled WGS sequence"/>
</dbReference>
<evidence type="ECO:0000256" key="2">
    <source>
        <dbReference type="ARBA" id="ARBA00022857"/>
    </source>
</evidence>
<dbReference type="InterPro" id="IPR052178">
    <property type="entry name" value="Sec_Metab_Biosynth_SDR"/>
</dbReference>
<dbReference type="Gene3D" id="3.30.230.100">
    <property type="match status" value="1"/>
</dbReference>
<dbReference type="InterPro" id="IPR002347">
    <property type="entry name" value="SDR_fam"/>
</dbReference>
<evidence type="ECO:0000256" key="3">
    <source>
        <dbReference type="ARBA" id="ARBA00023002"/>
    </source>
</evidence>
<dbReference type="GO" id="GO:0043248">
    <property type="term" value="P:proteasome assembly"/>
    <property type="evidence" value="ECO:0007669"/>
    <property type="project" value="InterPro"/>
</dbReference>
<dbReference type="Pfam" id="PF16093">
    <property type="entry name" value="PAC4"/>
    <property type="match status" value="1"/>
</dbReference>
<dbReference type="FunFam" id="3.40.50.720:FF:000084">
    <property type="entry name" value="Short-chain dehydrogenase reductase"/>
    <property type="match status" value="1"/>
</dbReference>
<dbReference type="STRING" id="1076935.U4LSV1"/>
<name>U4LSV1_PYROM</name>
<accession>U4LSV1</accession>
<dbReference type="PRINTS" id="PR00080">
    <property type="entry name" value="SDRFAMILY"/>
</dbReference>
<dbReference type="PRINTS" id="PR00081">
    <property type="entry name" value="GDHRDH"/>
</dbReference>
<protein>
    <submittedName>
        <fullName evidence="4">Similar to Rhamnolipids biosynthesis 3-oxoacyl-[acyl-carrier-protein] reductase acc. no. Q9RPT1</fullName>
    </submittedName>
</protein>
<sequence length="443" mass="46537">MSDINDFSSLFSLAGKTAVVTGGSRGLGLHASTGLLHAGASTLIITSRKADACAEAVSSLQKLFPRATISAIPADLSKPSEVKRFVEEIGKQVKKVDILIANAGATWGAPFDEHPDTAFAKVFDLNVRSVFNLIRDISPLLQAAGTRESPARVVTVGSVAGINIGNTGDNATYGYAASKAAVHHLTKHLAVELGPRNILVNAIAPGFFLTKMAQGLVSLSGGEKTQAERSPNKRLGKPDDIAGVVVWLCSRAAGHCNGIVVPIDGGAHLASARFMVEPHTFPTIHLQIRDTHRSHDKMATTQLEPAGIQYQLAIPLPKSISTSIHIHLTIESHHVLLFLTSRAPESPPGSAQLGSFVYALKSTTQPTPLSTPLYVRENTIETATLIARMVAAKTGLPTYVGCSIDLSSAGRGGSVEEVLEAVKNVAAVVVSKVAEAKAARVAQ</sequence>
<dbReference type="eggNOG" id="KOG0725">
    <property type="taxonomic scope" value="Eukaryota"/>
</dbReference>
<dbReference type="PANTHER" id="PTHR43618">
    <property type="entry name" value="7-ALPHA-HYDROXYSTEROID DEHYDROGENASE"/>
    <property type="match status" value="1"/>
</dbReference>
<dbReference type="SUPFAM" id="SSF51735">
    <property type="entry name" value="NAD(P)-binding Rossmann-fold domains"/>
    <property type="match status" value="1"/>
</dbReference>
<dbReference type="Gene3D" id="3.40.50.720">
    <property type="entry name" value="NAD(P)-binding Rossmann-like Domain"/>
    <property type="match status" value="1"/>
</dbReference>
<evidence type="ECO:0000313" key="5">
    <source>
        <dbReference type="Proteomes" id="UP000018144"/>
    </source>
</evidence>
<dbReference type="InterPro" id="IPR032157">
    <property type="entry name" value="PAC4"/>
</dbReference>
<evidence type="ECO:0000313" key="4">
    <source>
        <dbReference type="EMBL" id="CCX30421.1"/>
    </source>
</evidence>
<dbReference type="Pfam" id="PF13561">
    <property type="entry name" value="adh_short_C2"/>
    <property type="match status" value="1"/>
</dbReference>
<keyword evidence="5" id="KW-1185">Reference proteome</keyword>
<dbReference type="OMA" id="LTIESHH"/>
<dbReference type="EMBL" id="HF935441">
    <property type="protein sequence ID" value="CCX30421.1"/>
    <property type="molecule type" value="Genomic_DNA"/>
</dbReference>
<dbReference type="InterPro" id="IPR036291">
    <property type="entry name" value="NAD(P)-bd_dom_sf"/>
</dbReference>
<keyword evidence="3" id="KW-0560">Oxidoreductase</keyword>
<reference evidence="4 5" key="1">
    <citation type="journal article" date="2013" name="PLoS Genet.">
        <title>The genome and development-dependent transcriptomes of Pyronema confluens: a window into fungal evolution.</title>
        <authorList>
            <person name="Traeger S."/>
            <person name="Altegoer F."/>
            <person name="Freitag M."/>
            <person name="Gabaldon T."/>
            <person name="Kempken F."/>
            <person name="Kumar A."/>
            <person name="Marcet-Houben M."/>
            <person name="Poggeler S."/>
            <person name="Stajich J.E."/>
            <person name="Nowrousian M."/>
        </authorList>
    </citation>
    <scope>NUCLEOTIDE SEQUENCE [LARGE SCALE GENOMIC DNA]</scope>
    <source>
        <strain evidence="5">CBS 100304</strain>
        <tissue evidence="4">Vegetative mycelium</tissue>
    </source>
</reference>
<evidence type="ECO:0000256" key="1">
    <source>
        <dbReference type="ARBA" id="ARBA00006484"/>
    </source>
</evidence>
<proteinExistence type="inferred from homology"/>
<dbReference type="PANTHER" id="PTHR43618:SF12">
    <property type="entry name" value="OXIDOREDUCTASE, SHORT-CHAIN DEHYDROGENASE_REDUCTASE FAMILY (AFU_ORTHOLOGUE AFUA_1G14540)"/>
    <property type="match status" value="1"/>
</dbReference>
<comment type="similarity">
    <text evidence="1">Belongs to the short-chain dehydrogenases/reductases (SDR) family.</text>
</comment>
<dbReference type="InterPro" id="IPR020904">
    <property type="entry name" value="Sc_DH/Rdtase_CS"/>
</dbReference>
<dbReference type="GO" id="GO:0016491">
    <property type="term" value="F:oxidoreductase activity"/>
    <property type="evidence" value="ECO:0007669"/>
    <property type="project" value="UniProtKB-KW"/>
</dbReference>
<dbReference type="OrthoDB" id="294295at2759"/>
<organism evidence="4 5">
    <name type="scientific">Pyronema omphalodes (strain CBS 100304)</name>
    <name type="common">Pyronema confluens</name>
    <dbReference type="NCBI Taxonomy" id="1076935"/>
    <lineage>
        <taxon>Eukaryota</taxon>
        <taxon>Fungi</taxon>
        <taxon>Dikarya</taxon>
        <taxon>Ascomycota</taxon>
        <taxon>Pezizomycotina</taxon>
        <taxon>Pezizomycetes</taxon>
        <taxon>Pezizales</taxon>
        <taxon>Pyronemataceae</taxon>
        <taxon>Pyronema</taxon>
    </lineage>
</organism>
<gene>
    <name evidence="4" type="ORF">PCON_08620</name>
</gene>
<keyword evidence="2" id="KW-0521">NADP</keyword>
<dbReference type="AlphaFoldDB" id="U4LSV1"/>
<dbReference type="PROSITE" id="PS00061">
    <property type="entry name" value="ADH_SHORT"/>
    <property type="match status" value="1"/>
</dbReference>